<organism evidence="2 3">
    <name type="scientific">Hyaloscypha variabilis (strain UAMH 11265 / GT02V1 / F)</name>
    <name type="common">Meliniomyces variabilis</name>
    <dbReference type="NCBI Taxonomy" id="1149755"/>
    <lineage>
        <taxon>Eukaryota</taxon>
        <taxon>Fungi</taxon>
        <taxon>Dikarya</taxon>
        <taxon>Ascomycota</taxon>
        <taxon>Pezizomycotina</taxon>
        <taxon>Leotiomycetes</taxon>
        <taxon>Helotiales</taxon>
        <taxon>Hyaloscyphaceae</taxon>
        <taxon>Hyaloscypha</taxon>
        <taxon>Hyaloscypha variabilis</taxon>
    </lineage>
</organism>
<dbReference type="AlphaFoldDB" id="A0A2J6RR24"/>
<dbReference type="PANTHER" id="PTHR40619">
    <property type="entry name" value="FUNGAL STAND N-TERMINAL GOODBYE DOMAIN-CONTAINING PROTEIN"/>
    <property type="match status" value="1"/>
</dbReference>
<proteinExistence type="predicted"/>
<dbReference type="STRING" id="1149755.A0A2J6RR24"/>
<evidence type="ECO:0000313" key="3">
    <source>
        <dbReference type="Proteomes" id="UP000235786"/>
    </source>
</evidence>
<name>A0A2J6RR24_HYAVF</name>
<keyword evidence="1" id="KW-0175">Coiled coil</keyword>
<dbReference type="OrthoDB" id="5419927at2759"/>
<sequence length="662" mass="74253">MADPDSSIPMLGPHPPTVTFIDHRLPKYHPVFATSSLQYNPIVQQYVPNSQALVPGSNNGMVATGSSVAPPNNTDPLPRPVLTDKKAMKFWNEIFSAAMDRFKSTKEPKGRSQTDYNIRNKSNWDSVYDTLTLAREKYQENGGSVGRWLRRVRRKAADNITPGAEVAKIASKVVPQNPYATPVVGAVEVLLDAVKIAASVRNQVLEYFDGLIPIFSDVELFLGNFPNDKNIWNASVDLTVTTLDAIEQAIGFFISNEFIRGGTALVTGNDYEKKLLDSLDMIQTRSRNLMQEATKSHFFQANLYSQETRKMHEQYIQMLGDGFNGINRLLAEHWRQKDEQIKAAQEEAKAAQQEAIYLRAENFILRTASPFQQNLSARPPQHIRAPALEWYINRETLLQMLDTSNNHLDDVAFVMEKKEQLPTSERALTERIIGTQLFQNWIVSLPSAKLLVHWDFRLPKTIAGVSPLSVFCMNLAQALRGKEHFMSALFFCGLHIDAVECGGRVGGRAMLTSLIVQLLRQHSFDMRPLHQDIHLAGLQEGSFDMLSKLLVWLVRQLPQTMTLLVLIDGAVLFEREEFETEALPVFSSLLQLAADPSVPASVKVLFTSTPGTNIIRGAFEDQNLILNVDSLPRLGLPANEERMNRELEEELSGAAVRQGHYS</sequence>
<dbReference type="EMBL" id="KZ613945">
    <property type="protein sequence ID" value="PMD40967.1"/>
    <property type="molecule type" value="Genomic_DNA"/>
</dbReference>
<evidence type="ECO:0008006" key="4">
    <source>
        <dbReference type="Google" id="ProtNLM"/>
    </source>
</evidence>
<accession>A0A2J6RR24</accession>
<feature type="coiled-coil region" evidence="1">
    <location>
        <begin position="334"/>
        <end position="361"/>
    </location>
</feature>
<evidence type="ECO:0000256" key="1">
    <source>
        <dbReference type="SAM" id="Coils"/>
    </source>
</evidence>
<gene>
    <name evidence="2" type="ORF">L207DRAFT_554488</name>
</gene>
<dbReference type="Proteomes" id="UP000235786">
    <property type="component" value="Unassembled WGS sequence"/>
</dbReference>
<evidence type="ECO:0000313" key="2">
    <source>
        <dbReference type="EMBL" id="PMD40967.1"/>
    </source>
</evidence>
<dbReference type="PANTHER" id="PTHR40619:SF3">
    <property type="entry name" value="FUNGAL STAND N-TERMINAL GOODBYE DOMAIN-CONTAINING PROTEIN"/>
    <property type="match status" value="1"/>
</dbReference>
<keyword evidence="3" id="KW-1185">Reference proteome</keyword>
<reference evidence="2 3" key="1">
    <citation type="submission" date="2016-04" db="EMBL/GenBank/DDBJ databases">
        <title>A degradative enzymes factory behind the ericoid mycorrhizal symbiosis.</title>
        <authorList>
            <consortium name="DOE Joint Genome Institute"/>
            <person name="Martino E."/>
            <person name="Morin E."/>
            <person name="Grelet G."/>
            <person name="Kuo A."/>
            <person name="Kohler A."/>
            <person name="Daghino S."/>
            <person name="Barry K."/>
            <person name="Choi C."/>
            <person name="Cichocki N."/>
            <person name="Clum A."/>
            <person name="Copeland A."/>
            <person name="Hainaut M."/>
            <person name="Haridas S."/>
            <person name="Labutti K."/>
            <person name="Lindquist E."/>
            <person name="Lipzen A."/>
            <person name="Khouja H.-R."/>
            <person name="Murat C."/>
            <person name="Ohm R."/>
            <person name="Olson A."/>
            <person name="Spatafora J."/>
            <person name="Veneault-Fourrey C."/>
            <person name="Henrissat B."/>
            <person name="Grigoriev I."/>
            <person name="Martin F."/>
            <person name="Perotto S."/>
        </authorList>
    </citation>
    <scope>NUCLEOTIDE SEQUENCE [LARGE SCALE GENOMIC DNA]</scope>
    <source>
        <strain evidence="2 3">F</strain>
    </source>
</reference>
<protein>
    <recommendedName>
        <fullName evidence="4">Fungal STAND N-terminal Goodbye domain-containing protein</fullName>
    </recommendedName>
</protein>